<feature type="binding site" evidence="3">
    <location>
        <position position="10"/>
    </location>
    <ligand>
        <name>a divalent metal cation</name>
        <dbReference type="ChEBI" id="CHEBI:60240"/>
        <label>1</label>
    </ligand>
</feature>
<reference evidence="5 6" key="1">
    <citation type="submission" date="2018-05" db="EMBL/GenBank/DDBJ databases">
        <title>Genomic Encyclopedia of Type Strains, Phase IV (KMG-IV): sequencing the most valuable type-strain genomes for metagenomic binning, comparative biology and taxonomic classification.</title>
        <authorList>
            <person name="Goeker M."/>
        </authorList>
    </citation>
    <scope>NUCLEOTIDE SEQUENCE [LARGE SCALE GENOMIC DNA]</scope>
    <source>
        <strain evidence="5 6">DSM 24906</strain>
    </source>
</reference>
<dbReference type="PANTHER" id="PTHR10819:SF3">
    <property type="entry name" value="PHOSPHOTRIESTERASE-RELATED PROTEIN"/>
    <property type="match status" value="1"/>
</dbReference>
<evidence type="ECO:0000256" key="2">
    <source>
        <dbReference type="ARBA" id="ARBA00022801"/>
    </source>
</evidence>
<evidence type="ECO:0000313" key="6">
    <source>
        <dbReference type="Proteomes" id="UP000245921"/>
    </source>
</evidence>
<dbReference type="PROSITE" id="PS51347">
    <property type="entry name" value="PHOSPHOTRIESTERASE_2"/>
    <property type="match status" value="1"/>
</dbReference>
<feature type="binding site" evidence="3">
    <location>
        <position position="123"/>
    </location>
    <ligand>
        <name>a divalent metal cation</name>
        <dbReference type="ChEBI" id="CHEBI:60240"/>
        <label>2</label>
    </ligand>
</feature>
<dbReference type="Pfam" id="PF02126">
    <property type="entry name" value="PTE"/>
    <property type="match status" value="1"/>
</dbReference>
<comment type="caution">
    <text evidence="4">Lacks conserved residue(s) required for the propagation of feature annotation.</text>
</comment>
<dbReference type="PIRSF" id="PIRSF016839">
    <property type="entry name" value="PhP"/>
    <property type="match status" value="1"/>
</dbReference>
<protein>
    <submittedName>
        <fullName evidence="5">Phosphotriesterase-related protein</fullName>
    </submittedName>
</protein>
<accession>A0AA45C694</accession>
<evidence type="ECO:0000256" key="3">
    <source>
        <dbReference type="PIRSR" id="PIRSR601559-52"/>
    </source>
</evidence>
<dbReference type="InterPro" id="IPR032466">
    <property type="entry name" value="Metal_Hydrolase"/>
</dbReference>
<name>A0AA45C694_9BACT</name>
<dbReference type="EMBL" id="QGGI01000010">
    <property type="protein sequence ID" value="PWJ92014.1"/>
    <property type="molecule type" value="Genomic_DNA"/>
</dbReference>
<dbReference type="RefSeq" id="WP_109604937.1">
    <property type="nucleotide sequence ID" value="NZ_JAMHJO010000002.1"/>
</dbReference>
<feature type="binding site" evidence="3">
    <location>
        <position position="123"/>
    </location>
    <ligand>
        <name>a divalent metal cation</name>
        <dbReference type="ChEBI" id="CHEBI:60240"/>
        <label>1</label>
    </ligand>
</feature>
<proteinExistence type="inferred from homology"/>
<comment type="caution">
    <text evidence="5">The sequence shown here is derived from an EMBL/GenBank/DDBJ whole genome shotgun (WGS) entry which is preliminary data.</text>
</comment>
<evidence type="ECO:0000313" key="5">
    <source>
        <dbReference type="EMBL" id="PWJ92014.1"/>
    </source>
</evidence>
<dbReference type="PANTHER" id="PTHR10819">
    <property type="entry name" value="PHOSPHOTRIESTERASE-RELATED"/>
    <property type="match status" value="1"/>
</dbReference>
<dbReference type="Proteomes" id="UP000245921">
    <property type="component" value="Unassembled WGS sequence"/>
</dbReference>
<sequence>MLKNGYTYMHEHMRIDLSGVKKDPDCRLDCYDQTKEELLELMGKNVKNIVEVTNMGMGRDIGYILKLREETGMNFIFSTGYYKEPFLPDEVYTKTKEELAKIMENEIINGIENYGVKAQIIGEVGSSKDKITPAEEKVLRAAAIAHNNTGRPITTHTSLGTMGLEQIELFKEMNANLDKIILGHTDLTGDIEYIEKLIQKGVYVEIDTIGKLSYLSDEKRIEILTNLCKKGLSERIVLSVDITRKSHLKYKGGIGYSYLLDKFIPELIKNGVKDTDIENMLINNPKKILESE</sequence>
<dbReference type="InterPro" id="IPR001559">
    <property type="entry name" value="Phosphotriesterase"/>
</dbReference>
<comment type="similarity">
    <text evidence="4">Belongs to the metallo-dependent hydrolases superfamily. Phosphotriesterase family.</text>
</comment>
<evidence type="ECO:0000256" key="1">
    <source>
        <dbReference type="ARBA" id="ARBA00022723"/>
    </source>
</evidence>
<feature type="binding site" evidence="3">
    <location>
        <position position="156"/>
    </location>
    <ligand>
        <name>a divalent metal cation</name>
        <dbReference type="ChEBI" id="CHEBI:60240"/>
        <label>2</label>
    </ligand>
</feature>
<dbReference type="GO" id="GO:0016787">
    <property type="term" value="F:hydrolase activity"/>
    <property type="evidence" value="ECO:0007669"/>
    <property type="project" value="UniProtKB-KW"/>
</dbReference>
<dbReference type="AlphaFoldDB" id="A0AA45C694"/>
<feature type="binding site" evidence="3">
    <location>
        <position position="241"/>
    </location>
    <ligand>
        <name>a divalent metal cation</name>
        <dbReference type="ChEBI" id="CHEBI:60240"/>
        <label>1</label>
    </ligand>
</feature>
<dbReference type="Gene3D" id="3.20.20.140">
    <property type="entry name" value="Metal-dependent hydrolases"/>
    <property type="match status" value="1"/>
</dbReference>
<keyword evidence="1 3" id="KW-0479">Metal-binding</keyword>
<dbReference type="GO" id="GO:0008270">
    <property type="term" value="F:zinc ion binding"/>
    <property type="evidence" value="ECO:0007669"/>
    <property type="project" value="InterPro"/>
</dbReference>
<comment type="cofactor">
    <cofactor evidence="3">
        <name>a divalent metal cation</name>
        <dbReference type="ChEBI" id="CHEBI:60240"/>
    </cofactor>
    <text evidence="3">Binds 2 divalent metal cations per subunit.</text>
</comment>
<dbReference type="SUPFAM" id="SSF51556">
    <property type="entry name" value="Metallo-dependent hydrolases"/>
    <property type="match status" value="1"/>
</dbReference>
<gene>
    <name evidence="5" type="ORF">C7380_1107</name>
</gene>
<evidence type="ECO:0000256" key="4">
    <source>
        <dbReference type="PROSITE-ProRule" id="PRU00679"/>
    </source>
</evidence>
<feature type="binding site" evidence="3">
    <location>
        <position position="12"/>
    </location>
    <ligand>
        <name>a divalent metal cation</name>
        <dbReference type="ChEBI" id="CHEBI:60240"/>
        <label>1</label>
    </ligand>
</feature>
<feature type="binding site" evidence="3">
    <location>
        <position position="184"/>
    </location>
    <ligand>
        <name>a divalent metal cation</name>
        <dbReference type="ChEBI" id="CHEBI:60240"/>
        <label>2</label>
    </ligand>
</feature>
<organism evidence="5 6">
    <name type="scientific">Oceanotoga teriensis</name>
    <dbReference type="NCBI Taxonomy" id="515440"/>
    <lineage>
        <taxon>Bacteria</taxon>
        <taxon>Thermotogati</taxon>
        <taxon>Thermotogota</taxon>
        <taxon>Thermotogae</taxon>
        <taxon>Petrotogales</taxon>
        <taxon>Petrotogaceae</taxon>
        <taxon>Oceanotoga</taxon>
    </lineage>
</organism>
<dbReference type="CDD" id="cd00530">
    <property type="entry name" value="PTE"/>
    <property type="match status" value="1"/>
</dbReference>
<keyword evidence="6" id="KW-1185">Reference proteome</keyword>
<keyword evidence="2" id="KW-0378">Hydrolase</keyword>